<feature type="transmembrane region" description="Helical" evidence="1">
    <location>
        <begin position="47"/>
        <end position="69"/>
    </location>
</feature>
<evidence type="ECO:0000313" key="2">
    <source>
        <dbReference type="EMBL" id="MBD2567323.1"/>
    </source>
</evidence>
<evidence type="ECO:0000256" key="1">
    <source>
        <dbReference type="SAM" id="Phobius"/>
    </source>
</evidence>
<name>A0ABR8FCL6_9NOST</name>
<dbReference type="RefSeq" id="WP_190712149.1">
    <property type="nucleotide sequence ID" value="NZ_JACJST010000003.1"/>
</dbReference>
<reference evidence="2 3" key="1">
    <citation type="journal article" date="2020" name="ISME J.">
        <title>Comparative genomics reveals insights into cyanobacterial evolution and habitat adaptation.</title>
        <authorList>
            <person name="Chen M.Y."/>
            <person name="Teng W.K."/>
            <person name="Zhao L."/>
            <person name="Hu C.X."/>
            <person name="Zhou Y.K."/>
            <person name="Han B.P."/>
            <person name="Song L.R."/>
            <person name="Shu W.S."/>
        </authorList>
    </citation>
    <scope>NUCLEOTIDE SEQUENCE [LARGE SCALE GENOMIC DNA]</scope>
    <source>
        <strain evidence="2 3">FACHB-196</strain>
    </source>
</reference>
<keyword evidence="3" id="KW-1185">Reference proteome</keyword>
<comment type="caution">
    <text evidence="2">The sequence shown here is derived from an EMBL/GenBank/DDBJ whole genome shotgun (WGS) entry which is preliminary data.</text>
</comment>
<sequence length="312" mass="35790">MDSKDPLLQAVLLITNLWLYWYFIRGKTIKVDEQTQDKLNFTIQPKFLRFIGLFIGQIAIICLYSSLIATPITQLNCDRVPENIDIPIIAKSTEQKTSSVICKLVEFDWFSHEKSQKHISELIGANLEKQSETDSDGKIYYKYRIQLITNTESFPFAQAYRDRFSHEQLKSIISQINNFLAQPLEKKLLVQKDDRSLIYFLVEITVFFSLLALIIIGAGLFISCNLNKEANSLILSSYRWFGIFGKSFSQYSLNEIVNIKVESSDADEGGFTYRVILILESGESVPLSHVYSSGFEEKQQIVNIVKSFLSQK</sequence>
<evidence type="ECO:0000313" key="3">
    <source>
        <dbReference type="Proteomes" id="UP000640531"/>
    </source>
</evidence>
<organism evidence="2 3">
    <name type="scientific">Anabaena lutea FACHB-196</name>
    <dbReference type="NCBI Taxonomy" id="2692881"/>
    <lineage>
        <taxon>Bacteria</taxon>
        <taxon>Bacillati</taxon>
        <taxon>Cyanobacteriota</taxon>
        <taxon>Cyanophyceae</taxon>
        <taxon>Nostocales</taxon>
        <taxon>Nostocaceae</taxon>
        <taxon>Anabaena</taxon>
    </lineage>
</organism>
<feature type="transmembrane region" description="Helical" evidence="1">
    <location>
        <begin position="197"/>
        <end position="222"/>
    </location>
</feature>
<accession>A0ABR8FCL6</accession>
<keyword evidence="1" id="KW-0812">Transmembrane</keyword>
<protein>
    <submittedName>
        <fullName evidence="2">Uncharacterized protein</fullName>
    </submittedName>
</protein>
<dbReference type="EMBL" id="JACJST010000003">
    <property type="protein sequence ID" value="MBD2567323.1"/>
    <property type="molecule type" value="Genomic_DNA"/>
</dbReference>
<gene>
    <name evidence="2" type="ORF">H6G59_05305</name>
</gene>
<feature type="transmembrane region" description="Helical" evidence="1">
    <location>
        <begin position="7"/>
        <end position="24"/>
    </location>
</feature>
<keyword evidence="1" id="KW-0472">Membrane</keyword>
<keyword evidence="1" id="KW-1133">Transmembrane helix</keyword>
<dbReference type="Proteomes" id="UP000640531">
    <property type="component" value="Unassembled WGS sequence"/>
</dbReference>
<proteinExistence type="predicted"/>